<dbReference type="InterPro" id="IPR000671">
    <property type="entry name" value="Peptidase_A31"/>
</dbReference>
<reference evidence="6" key="2">
    <citation type="submission" date="2016-01" db="EMBL/GenBank/DDBJ databases">
        <title>Diatom-associated endosymboitic cyanobacterium lacks core nitrogen metabolism enzymes.</title>
        <authorList>
            <person name="Hilton J.A."/>
            <person name="Foster R.A."/>
            <person name="Tripp H.J."/>
            <person name="Carter B.J."/>
            <person name="Zehr J.P."/>
            <person name="Villareal T.A."/>
        </authorList>
    </citation>
    <scope>NUCLEOTIDE SEQUENCE [LARGE SCALE GENOMIC DNA]</scope>
    <source>
        <strain evidence="6">HH01</strain>
    </source>
</reference>
<dbReference type="OrthoDB" id="9794619at2"/>
<dbReference type="AlphaFoldDB" id="M1WZX5"/>
<dbReference type="Proteomes" id="UP000053051">
    <property type="component" value="Unassembled WGS sequence"/>
</dbReference>
<dbReference type="Pfam" id="PF01750">
    <property type="entry name" value="HycI"/>
    <property type="match status" value="1"/>
</dbReference>
<proteinExistence type="inferred from homology"/>
<dbReference type="PANTHER" id="PTHR30302:SF1">
    <property type="entry name" value="HYDROGENASE 2 MATURATION PROTEASE"/>
    <property type="match status" value="1"/>
</dbReference>
<dbReference type="Gene3D" id="3.40.50.1450">
    <property type="entry name" value="HybD-like"/>
    <property type="match status" value="1"/>
</dbReference>
<dbReference type="GO" id="GO:0004190">
    <property type="term" value="F:aspartic-type endopeptidase activity"/>
    <property type="evidence" value="ECO:0007669"/>
    <property type="project" value="UniProtKB-KW"/>
</dbReference>
<dbReference type="InterPro" id="IPR023430">
    <property type="entry name" value="Pept_HybD-like_dom_sf"/>
</dbReference>
<evidence type="ECO:0000313" key="6">
    <source>
        <dbReference type="Proteomes" id="UP000053051"/>
    </source>
</evidence>
<dbReference type="NCBIfam" id="TIGR00072">
    <property type="entry name" value="hydrog_prot"/>
    <property type="match status" value="1"/>
</dbReference>
<dbReference type="SUPFAM" id="SSF53163">
    <property type="entry name" value="HybD-like"/>
    <property type="match status" value="1"/>
</dbReference>
<dbReference type="STRING" id="1165094.RINTHH_9930"/>
<comment type="similarity">
    <text evidence="1">Belongs to the peptidase A31 family.</text>
</comment>
<accession>M1WZX5</accession>
<dbReference type="EMBL" id="CAIY01000037">
    <property type="protein sequence ID" value="CCH67148.1"/>
    <property type="molecule type" value="Genomic_DNA"/>
</dbReference>
<keyword evidence="6" id="KW-1185">Reference proteome</keyword>
<dbReference type="RefSeq" id="WP_008233349.1">
    <property type="nucleotide sequence ID" value="NZ_CAIY01000037.1"/>
</dbReference>
<organism evidence="5 6">
    <name type="scientific">Richelia intracellularis HH01</name>
    <dbReference type="NCBI Taxonomy" id="1165094"/>
    <lineage>
        <taxon>Bacteria</taxon>
        <taxon>Bacillati</taxon>
        <taxon>Cyanobacteriota</taxon>
        <taxon>Cyanophyceae</taxon>
        <taxon>Nostocales</taxon>
        <taxon>Nostocaceae</taxon>
        <taxon>Richelia</taxon>
    </lineage>
</organism>
<protein>
    <submittedName>
        <fullName evidence="5">Hydrogenase maturation protease</fullName>
    </submittedName>
</protein>
<comment type="caution">
    <text evidence="5">The sequence shown here is derived from an EMBL/GenBank/DDBJ whole genome shotgun (WGS) entry which is preliminary data.</text>
</comment>
<evidence type="ECO:0000256" key="3">
    <source>
        <dbReference type="ARBA" id="ARBA00022750"/>
    </source>
</evidence>
<dbReference type="GO" id="GO:0016485">
    <property type="term" value="P:protein processing"/>
    <property type="evidence" value="ECO:0007669"/>
    <property type="project" value="TreeGrafter"/>
</dbReference>
<evidence type="ECO:0000256" key="4">
    <source>
        <dbReference type="ARBA" id="ARBA00022801"/>
    </source>
</evidence>
<evidence type="ECO:0000256" key="2">
    <source>
        <dbReference type="ARBA" id="ARBA00022670"/>
    </source>
</evidence>
<keyword evidence="2 5" id="KW-0645">Protease</keyword>
<evidence type="ECO:0000256" key="1">
    <source>
        <dbReference type="ARBA" id="ARBA00006814"/>
    </source>
</evidence>
<reference evidence="5 6" key="1">
    <citation type="submission" date="2012-05" db="EMBL/GenBank/DDBJ databases">
        <authorList>
            <person name="Hilton J."/>
        </authorList>
    </citation>
    <scope>NUCLEOTIDE SEQUENCE [LARGE SCALE GENOMIC DNA]</scope>
    <source>
        <strain evidence="5 6">HH01</strain>
    </source>
</reference>
<dbReference type="PRINTS" id="PR00446">
    <property type="entry name" value="HYDRGNUPTAKE"/>
</dbReference>
<dbReference type="PANTHER" id="PTHR30302">
    <property type="entry name" value="HYDROGENASE 1 MATURATION PROTEASE"/>
    <property type="match status" value="1"/>
</dbReference>
<keyword evidence="4" id="KW-0378">Hydrolase</keyword>
<evidence type="ECO:0000313" key="5">
    <source>
        <dbReference type="EMBL" id="CCH67148.1"/>
    </source>
</evidence>
<dbReference type="GO" id="GO:0008047">
    <property type="term" value="F:enzyme activator activity"/>
    <property type="evidence" value="ECO:0007669"/>
    <property type="project" value="InterPro"/>
</dbReference>
<keyword evidence="3" id="KW-0064">Aspartyl protease</keyword>
<gene>
    <name evidence="5" type="ORF">RINTHH_9930</name>
</gene>
<name>M1WZX5_9NOST</name>
<sequence length="155" mass="17179">MFNIIGCGNLNRCDDAVGIIVAKALQQFLAKQPHPYVYVYDCGTAGMEVMFQARGSKKLIIIDASHMNCDAGAIFRVPGKELSIQPNPSYNLHNFRWDNALAVGKKIFKDEFPQDITVYLIEAANLGFGWELTPAVKNAADSVIVEIINIIKNYV</sequence>